<sequence>MNRTSTFSVTPHRAYGSLPQPNLLWSRVFPFYSSVSGPWEHGGGGFVVRLLRERC</sequence>
<protein>
    <submittedName>
        <fullName evidence="1">Uncharacterized protein</fullName>
    </submittedName>
</protein>
<evidence type="ECO:0000313" key="1">
    <source>
        <dbReference type="EMBL" id="ART31307.1"/>
    </source>
</evidence>
<gene>
    <name evidence="1" type="ORF">AEK19_MT1085</name>
</gene>
<dbReference type="EMBL" id="KY774314">
    <property type="protein sequence ID" value="ART31307.1"/>
    <property type="molecule type" value="Genomic_DNA"/>
</dbReference>
<geneLocation type="mitochondrion" evidence="1"/>
<proteinExistence type="predicted"/>
<dbReference type="AlphaFoldDB" id="A0A1Y0B1N9"/>
<organism evidence="1">
    <name type="scientific">Utricularia reniformis</name>
    <dbReference type="NCBI Taxonomy" id="192314"/>
    <lineage>
        <taxon>Eukaryota</taxon>
        <taxon>Viridiplantae</taxon>
        <taxon>Streptophyta</taxon>
        <taxon>Embryophyta</taxon>
        <taxon>Tracheophyta</taxon>
        <taxon>Spermatophyta</taxon>
        <taxon>Magnoliopsida</taxon>
        <taxon>eudicotyledons</taxon>
        <taxon>Gunneridae</taxon>
        <taxon>Pentapetalae</taxon>
        <taxon>asterids</taxon>
        <taxon>lamiids</taxon>
        <taxon>Lamiales</taxon>
        <taxon>Lentibulariaceae</taxon>
        <taxon>Utricularia</taxon>
    </lineage>
</organism>
<reference evidence="1" key="1">
    <citation type="submission" date="2017-03" db="EMBL/GenBank/DDBJ databases">
        <title>The mitochondrial genome of the carnivorous plant Utricularia reniformis (Lentibulariaceae): structure, comparative analysis and evolutionary landmarks.</title>
        <authorList>
            <person name="Silva S.R."/>
            <person name="Alvarenga D.O."/>
            <person name="Michael T.P."/>
            <person name="Miranda V.F.O."/>
            <person name="Varani A.M."/>
        </authorList>
    </citation>
    <scope>NUCLEOTIDE SEQUENCE</scope>
</reference>
<name>A0A1Y0B1N9_9LAMI</name>
<accession>A0A1Y0B1N9</accession>
<keyword evidence="1" id="KW-0496">Mitochondrion</keyword>